<comment type="caution">
    <text evidence="2">The sequence shown here is derived from an EMBL/GenBank/DDBJ whole genome shotgun (WGS) entry which is preliminary data.</text>
</comment>
<keyword evidence="3" id="KW-1185">Reference proteome</keyword>
<gene>
    <name evidence="2" type="ORF">RIMI_LOCUS4706697</name>
</gene>
<evidence type="ECO:0000313" key="3">
    <source>
        <dbReference type="Proteomes" id="UP001176940"/>
    </source>
</evidence>
<evidence type="ECO:0000313" key="2">
    <source>
        <dbReference type="EMBL" id="CAJ0931434.1"/>
    </source>
</evidence>
<feature type="region of interest" description="Disordered" evidence="1">
    <location>
        <begin position="199"/>
        <end position="235"/>
    </location>
</feature>
<dbReference type="Proteomes" id="UP001176940">
    <property type="component" value="Unassembled WGS sequence"/>
</dbReference>
<feature type="non-terminal residue" evidence="2">
    <location>
        <position position="1"/>
    </location>
</feature>
<dbReference type="EMBL" id="CAUEEQ010007714">
    <property type="protein sequence ID" value="CAJ0931434.1"/>
    <property type="molecule type" value="Genomic_DNA"/>
</dbReference>
<organism evidence="2 3">
    <name type="scientific">Ranitomeya imitator</name>
    <name type="common">mimic poison frog</name>
    <dbReference type="NCBI Taxonomy" id="111125"/>
    <lineage>
        <taxon>Eukaryota</taxon>
        <taxon>Metazoa</taxon>
        <taxon>Chordata</taxon>
        <taxon>Craniata</taxon>
        <taxon>Vertebrata</taxon>
        <taxon>Euteleostomi</taxon>
        <taxon>Amphibia</taxon>
        <taxon>Batrachia</taxon>
        <taxon>Anura</taxon>
        <taxon>Neobatrachia</taxon>
        <taxon>Hyloidea</taxon>
        <taxon>Dendrobatidae</taxon>
        <taxon>Dendrobatinae</taxon>
        <taxon>Ranitomeya</taxon>
    </lineage>
</organism>
<evidence type="ECO:0000256" key="1">
    <source>
        <dbReference type="SAM" id="MobiDB-lite"/>
    </source>
</evidence>
<sequence length="285" mass="33039">FFGLMSFPTLSYNQEESSTITSQVTASGSFLHTPSEELRTREFERDLKRHVSLDLHSITLAEYHKVQRIPRGLRVSLRPTLFHDNTDFCANFEAILNKCSMDLIVLTIDFLQKEITELSTRITTTEQQLSNTLSTEDFKTLKTKLDNTTSELRKNLQIKKRNTFLRNTEDYKNNQAYRWQSTGSFRIRLFARRTYSPISTSSDSDFAPGTAIKRKTRRTRRHRSRSSQNDEITGTDTSKNIVYNISSYCLSPSEMTLLQKGLTFCPVPRFNTFQLDQDMHLFLGL</sequence>
<name>A0ABN9L286_9NEOB</name>
<accession>A0ABN9L286</accession>
<protein>
    <submittedName>
        <fullName evidence="2">Uncharacterized protein</fullName>
    </submittedName>
</protein>
<feature type="compositionally biased region" description="Basic residues" evidence="1">
    <location>
        <begin position="212"/>
        <end position="225"/>
    </location>
</feature>
<reference evidence="2" key="1">
    <citation type="submission" date="2023-07" db="EMBL/GenBank/DDBJ databases">
        <authorList>
            <person name="Stuckert A."/>
        </authorList>
    </citation>
    <scope>NUCLEOTIDE SEQUENCE</scope>
</reference>
<proteinExistence type="predicted"/>